<sequence length="304" mass="33298">MTSVMNEDASKPEKWPFSEPQPIREDQVNNAVTFLSHPKVRGSPMVHRFSFLERKGLTREEIEEAFRRCPDPPTSEGAKASGSSEGKVPILLTQAEGVVSAPSKPASGPWSQLILGAGLIAAAGAGTGYLVQKVLAPKLRAWLRDFILETEQLKESKRERQGKGPKLDPLKEVVGAAAAAAAAAAEVACLSHLPKLQDEEWQHLRSLIKTLESRTEELKEALTKNSQDAEEHMVFAAYANTEEASSYEGAEQIQMKQGVQPANDIEMTQIDSHPTNANLHYRVKKEVELCQPPPSVKLVYLPSS</sequence>
<evidence type="ECO:0000256" key="9">
    <source>
        <dbReference type="ARBA" id="ARBA00023140"/>
    </source>
</evidence>
<evidence type="ECO:0000256" key="13">
    <source>
        <dbReference type="ARBA" id="ARBA00064754"/>
    </source>
</evidence>
<keyword evidence="4" id="KW-0812">Transmembrane</keyword>
<dbReference type="Proteomes" id="UP000886520">
    <property type="component" value="Chromosome 19"/>
</dbReference>
<evidence type="ECO:0000313" key="18">
    <source>
        <dbReference type="EMBL" id="KAI5064944.1"/>
    </source>
</evidence>
<keyword evidence="9 14" id="KW-0576">Peroxisome</keyword>
<name>A0A9D4Z7Z5_ADICA</name>
<accession>A0A9D4Z7Z5</accession>
<keyword evidence="5 14" id="KW-0653">Protein transport</keyword>
<comment type="subcellular location">
    <subcellularLocation>
        <location evidence="1">Peroxisome membrane</location>
        <topology evidence="1">Single-pass membrane protein</topology>
    </subcellularLocation>
</comment>
<dbReference type="AlphaFoldDB" id="A0A9D4Z7Z5"/>
<feature type="domain" description="Peroxisomal membrane protein PEX14 central plants" evidence="17">
    <location>
        <begin position="109"/>
        <end position="223"/>
    </location>
</feature>
<dbReference type="PANTHER" id="PTHR23058:SF0">
    <property type="entry name" value="PEROXISOMAL MEMBRANE PROTEIN PEX14"/>
    <property type="match status" value="1"/>
</dbReference>
<dbReference type="InterPro" id="IPR006785">
    <property type="entry name" value="Pex14_N"/>
</dbReference>
<dbReference type="Gene3D" id="1.10.10.10">
    <property type="entry name" value="Winged helix-like DNA-binding domain superfamily/Winged helix DNA-binding domain"/>
    <property type="match status" value="1"/>
</dbReference>
<feature type="compositionally biased region" description="Basic and acidic residues" evidence="15">
    <location>
        <begin position="8"/>
        <end position="24"/>
    </location>
</feature>
<evidence type="ECO:0000256" key="8">
    <source>
        <dbReference type="ARBA" id="ARBA00023136"/>
    </source>
</evidence>
<dbReference type="FunFam" id="1.10.10.10:FF:000217">
    <property type="entry name" value="Peroxisomal membrane protein PEX14"/>
    <property type="match status" value="1"/>
</dbReference>
<evidence type="ECO:0000313" key="19">
    <source>
        <dbReference type="Proteomes" id="UP000886520"/>
    </source>
</evidence>
<evidence type="ECO:0000256" key="5">
    <source>
        <dbReference type="ARBA" id="ARBA00022927"/>
    </source>
</evidence>
<evidence type="ECO:0000259" key="17">
    <source>
        <dbReference type="Pfam" id="PF23020"/>
    </source>
</evidence>
<dbReference type="InterPro" id="IPR036388">
    <property type="entry name" value="WH-like_DNA-bd_sf"/>
</dbReference>
<dbReference type="GO" id="GO:0005778">
    <property type="term" value="C:peroxisomal membrane"/>
    <property type="evidence" value="ECO:0007669"/>
    <property type="project" value="UniProtKB-SubCell"/>
</dbReference>
<feature type="region of interest" description="Disordered" evidence="15">
    <location>
        <begin position="1"/>
        <end position="24"/>
    </location>
</feature>
<evidence type="ECO:0000256" key="11">
    <source>
        <dbReference type="ARBA" id="ARBA00029691"/>
    </source>
</evidence>
<evidence type="ECO:0000256" key="4">
    <source>
        <dbReference type="ARBA" id="ARBA00022692"/>
    </source>
</evidence>
<feature type="compositionally biased region" description="Low complexity" evidence="15">
    <location>
        <begin position="75"/>
        <end position="86"/>
    </location>
</feature>
<comment type="subunit">
    <text evidence="13">Interacts with PEX13; forming the PEX13-PEX14 docking complex. Interacts with PEX5 (via WxxxF/Y motifs).</text>
</comment>
<evidence type="ECO:0000256" key="15">
    <source>
        <dbReference type="SAM" id="MobiDB-lite"/>
    </source>
</evidence>
<evidence type="ECO:0000256" key="12">
    <source>
        <dbReference type="ARBA" id="ARBA00053920"/>
    </source>
</evidence>
<dbReference type="GO" id="GO:1990429">
    <property type="term" value="C:peroxisomal importomer complex"/>
    <property type="evidence" value="ECO:0007669"/>
    <property type="project" value="TreeGrafter"/>
</dbReference>
<evidence type="ECO:0000256" key="7">
    <source>
        <dbReference type="ARBA" id="ARBA00023010"/>
    </source>
</evidence>
<dbReference type="GO" id="GO:0005102">
    <property type="term" value="F:signaling receptor binding"/>
    <property type="evidence" value="ECO:0007669"/>
    <property type="project" value="TreeGrafter"/>
</dbReference>
<proteinExistence type="inferred from homology"/>
<keyword evidence="7" id="KW-0811">Translocation</keyword>
<protein>
    <recommendedName>
        <fullName evidence="10 14">Peroxisomal membrane protein PEX14</fullName>
    </recommendedName>
    <alternativeName>
        <fullName evidence="11 14">Peroxin-14</fullName>
    </alternativeName>
</protein>
<evidence type="ECO:0000256" key="1">
    <source>
        <dbReference type="ARBA" id="ARBA00004549"/>
    </source>
</evidence>
<dbReference type="InterPro" id="IPR025655">
    <property type="entry name" value="PEX14"/>
</dbReference>
<evidence type="ECO:0000256" key="3">
    <source>
        <dbReference type="ARBA" id="ARBA00022448"/>
    </source>
</evidence>
<dbReference type="PANTHER" id="PTHR23058">
    <property type="entry name" value="PEROXISOMAL MEMBRANE PROTEIN PEX14"/>
    <property type="match status" value="1"/>
</dbReference>
<evidence type="ECO:0000256" key="10">
    <source>
        <dbReference type="ARBA" id="ARBA00029502"/>
    </source>
</evidence>
<gene>
    <name evidence="18" type="ORF">GOP47_0019639</name>
</gene>
<keyword evidence="3 14" id="KW-0813">Transport</keyword>
<dbReference type="Pfam" id="PF04695">
    <property type="entry name" value="Pex14_N"/>
    <property type="match status" value="1"/>
</dbReference>
<evidence type="ECO:0000256" key="6">
    <source>
        <dbReference type="ARBA" id="ARBA00022989"/>
    </source>
</evidence>
<evidence type="ECO:0000259" key="16">
    <source>
        <dbReference type="Pfam" id="PF04695"/>
    </source>
</evidence>
<evidence type="ECO:0000256" key="2">
    <source>
        <dbReference type="ARBA" id="ARBA00005443"/>
    </source>
</evidence>
<feature type="domain" description="Peroxisome membrane anchor protein Pex14p N-terminal" evidence="16">
    <location>
        <begin position="24"/>
        <end position="68"/>
    </location>
</feature>
<reference evidence="18" key="1">
    <citation type="submission" date="2021-01" db="EMBL/GenBank/DDBJ databases">
        <title>Adiantum capillus-veneris genome.</title>
        <authorList>
            <person name="Fang Y."/>
            <person name="Liao Q."/>
        </authorList>
    </citation>
    <scope>NUCLEOTIDE SEQUENCE</scope>
    <source>
        <strain evidence="18">H3</strain>
        <tissue evidence="18">Leaf</tissue>
    </source>
</reference>
<keyword evidence="8 14" id="KW-0472">Membrane</keyword>
<dbReference type="GO" id="GO:0016560">
    <property type="term" value="P:protein import into peroxisome matrix, docking"/>
    <property type="evidence" value="ECO:0007669"/>
    <property type="project" value="UniProtKB-UniRule"/>
</dbReference>
<feature type="region of interest" description="Disordered" evidence="15">
    <location>
        <begin position="66"/>
        <end position="86"/>
    </location>
</feature>
<keyword evidence="19" id="KW-1185">Reference proteome</keyword>
<keyword evidence="6" id="KW-1133">Transmembrane helix</keyword>
<dbReference type="OrthoDB" id="441517at2759"/>
<comment type="caution">
    <text evidence="18">The sequence shown here is derived from an EMBL/GenBank/DDBJ whole genome shotgun (WGS) entry which is preliminary data.</text>
</comment>
<dbReference type="Pfam" id="PF23020">
    <property type="entry name" value="PEX14-like_2nd"/>
    <property type="match status" value="1"/>
</dbReference>
<organism evidence="18 19">
    <name type="scientific">Adiantum capillus-veneris</name>
    <name type="common">Maidenhair fern</name>
    <dbReference type="NCBI Taxonomy" id="13818"/>
    <lineage>
        <taxon>Eukaryota</taxon>
        <taxon>Viridiplantae</taxon>
        <taxon>Streptophyta</taxon>
        <taxon>Embryophyta</taxon>
        <taxon>Tracheophyta</taxon>
        <taxon>Polypodiopsida</taxon>
        <taxon>Polypodiidae</taxon>
        <taxon>Polypodiales</taxon>
        <taxon>Pteridineae</taxon>
        <taxon>Pteridaceae</taxon>
        <taxon>Vittarioideae</taxon>
        <taxon>Adiantum</taxon>
    </lineage>
</organism>
<comment type="function">
    <text evidence="12 14">Component of the PEX13-PEX14 docking complex, a translocon channel that specifically mediates the import of peroxisomal cargo proteins bound to PEX5 receptor. The PEX13-PEX14 docking complex forms a large import pore which can be opened to a diameter of about 9 nm. Mechanistically, PEX5 receptor along with cargo proteins associates with the PEX14 subunit of the PEX13-PEX14 docking complex in the cytosol, leading to the insertion of the receptor into the organelle membrane with the concomitant translocation of the cargo into the peroxisome matrix.</text>
</comment>
<dbReference type="EMBL" id="JABFUD020000019">
    <property type="protein sequence ID" value="KAI5064944.1"/>
    <property type="molecule type" value="Genomic_DNA"/>
</dbReference>
<dbReference type="InterPro" id="IPR054154">
    <property type="entry name" value="PEX14-like_M_plants"/>
</dbReference>
<comment type="similarity">
    <text evidence="2 14">Belongs to the peroxin-14 family.</text>
</comment>
<evidence type="ECO:0000256" key="14">
    <source>
        <dbReference type="RuleBase" id="RU367032"/>
    </source>
</evidence>